<gene>
    <name evidence="2" type="ORF">GCM10017600_08140</name>
</gene>
<proteinExistence type="predicted"/>
<protein>
    <submittedName>
        <fullName evidence="2">Uncharacterized protein</fullName>
    </submittedName>
</protein>
<sequence length="89" mass="9218">MGVDAQGDEQGGMAETGCDDAEGDTVGSSVVARMCRGSWGRAGGSGSWLRAVLRIVVAGDHGRDERADCVGWERAIHRTRGDIVSAASV</sequence>
<dbReference type="EMBL" id="BSEV01000001">
    <property type="protein sequence ID" value="GLK07409.1"/>
    <property type="molecule type" value="Genomic_DNA"/>
</dbReference>
<evidence type="ECO:0000256" key="1">
    <source>
        <dbReference type="SAM" id="MobiDB-lite"/>
    </source>
</evidence>
<feature type="region of interest" description="Disordered" evidence="1">
    <location>
        <begin position="1"/>
        <end position="25"/>
    </location>
</feature>
<evidence type="ECO:0000313" key="2">
    <source>
        <dbReference type="EMBL" id="GLK07409.1"/>
    </source>
</evidence>
<reference evidence="2" key="2">
    <citation type="submission" date="2023-01" db="EMBL/GenBank/DDBJ databases">
        <authorList>
            <person name="Sun Q."/>
            <person name="Evtushenko L."/>
        </authorList>
    </citation>
    <scope>NUCLEOTIDE SEQUENCE</scope>
    <source>
        <strain evidence="2">VKM Ac-2007</strain>
    </source>
</reference>
<dbReference type="AlphaFoldDB" id="A0A9W6HXD3"/>
<accession>A0A9W6HXD3</accession>
<name>A0A9W6HXD3_9ACTN</name>
<evidence type="ECO:0000313" key="3">
    <source>
        <dbReference type="Proteomes" id="UP001143474"/>
    </source>
</evidence>
<organism evidence="2 3">
    <name type="scientific">Streptosporangium carneum</name>
    <dbReference type="NCBI Taxonomy" id="47481"/>
    <lineage>
        <taxon>Bacteria</taxon>
        <taxon>Bacillati</taxon>
        <taxon>Actinomycetota</taxon>
        <taxon>Actinomycetes</taxon>
        <taxon>Streptosporangiales</taxon>
        <taxon>Streptosporangiaceae</taxon>
        <taxon>Streptosporangium</taxon>
    </lineage>
</organism>
<dbReference type="Proteomes" id="UP001143474">
    <property type="component" value="Unassembled WGS sequence"/>
</dbReference>
<keyword evidence="3" id="KW-1185">Reference proteome</keyword>
<reference evidence="2" key="1">
    <citation type="journal article" date="2014" name="Int. J. Syst. Evol. Microbiol.">
        <title>Complete genome sequence of Corynebacterium casei LMG S-19264T (=DSM 44701T), isolated from a smear-ripened cheese.</title>
        <authorList>
            <consortium name="US DOE Joint Genome Institute (JGI-PGF)"/>
            <person name="Walter F."/>
            <person name="Albersmeier A."/>
            <person name="Kalinowski J."/>
            <person name="Ruckert C."/>
        </authorList>
    </citation>
    <scope>NUCLEOTIDE SEQUENCE</scope>
    <source>
        <strain evidence="2">VKM Ac-2007</strain>
    </source>
</reference>
<comment type="caution">
    <text evidence="2">The sequence shown here is derived from an EMBL/GenBank/DDBJ whole genome shotgun (WGS) entry which is preliminary data.</text>
</comment>